<dbReference type="Proteomes" id="UP000004454">
    <property type="component" value="Unassembled WGS sequence"/>
</dbReference>
<keyword evidence="1" id="KW-1133">Transmembrane helix</keyword>
<accession>A0A8E0KWX9</accession>
<evidence type="ECO:0000256" key="1">
    <source>
        <dbReference type="SAM" id="Phobius"/>
    </source>
</evidence>
<evidence type="ECO:0000313" key="3">
    <source>
        <dbReference type="Proteomes" id="UP000004454"/>
    </source>
</evidence>
<evidence type="ECO:0000313" key="2">
    <source>
        <dbReference type="EMBL" id="EIG95406.1"/>
    </source>
</evidence>
<reference evidence="2 3" key="1">
    <citation type="submission" date="2011-12" db="EMBL/GenBank/DDBJ databases">
        <authorList>
            <person name="Brinkac L."/>
            <person name="Radune D."/>
            <person name="Sanka R."/>
            <person name="Selengut J."/>
            <person name="DebRoy C."/>
            <person name="Feng P."/>
            <person name="Fratamico P.M."/>
            <person name="Kapur V."/>
            <person name="Kariyawasam S."/>
            <person name="Losada L."/>
            <person name="Nierman W.C."/>
            <person name="Nelson K."/>
        </authorList>
    </citation>
    <scope>NUCLEOTIDE SEQUENCE [LARGE SCALE GENOMIC DNA]</scope>
    <source>
        <strain evidence="2 3">97.0246</strain>
    </source>
</reference>
<keyword evidence="1" id="KW-0472">Membrane</keyword>
<comment type="caution">
    <text evidence="2">The sequence shown here is derived from an EMBL/GenBank/DDBJ whole genome shotgun (WGS) entry which is preliminary data.</text>
</comment>
<proteinExistence type="predicted"/>
<protein>
    <submittedName>
        <fullName evidence="2">Uncharacterized protein</fullName>
    </submittedName>
</protein>
<keyword evidence="1" id="KW-0812">Transmembrane</keyword>
<dbReference type="EMBL" id="AEZJ02000006">
    <property type="protein sequence ID" value="EIG95406.1"/>
    <property type="molecule type" value="Genomic_DNA"/>
</dbReference>
<dbReference type="AlphaFoldDB" id="A0A8E0KWX9"/>
<organism evidence="2 3">
    <name type="scientific">Escherichia coli 97.0246</name>
    <dbReference type="NCBI Taxonomy" id="869670"/>
    <lineage>
        <taxon>Bacteria</taxon>
        <taxon>Pseudomonadati</taxon>
        <taxon>Pseudomonadota</taxon>
        <taxon>Gammaproteobacteria</taxon>
        <taxon>Enterobacterales</taxon>
        <taxon>Enterobacteriaceae</taxon>
        <taxon>Escherichia</taxon>
    </lineage>
</organism>
<sequence>MIRRSDQETGLCRRIFIAIFTTLFYAYFTEYKVFFLILS</sequence>
<feature type="transmembrane region" description="Helical" evidence="1">
    <location>
        <begin position="12"/>
        <end position="28"/>
    </location>
</feature>
<gene>
    <name evidence="2" type="ORF">EC970246_B0009</name>
</gene>
<name>A0A8E0KWX9_ECOLX</name>